<evidence type="ECO:0000256" key="2">
    <source>
        <dbReference type="ARBA" id="ARBA00004286"/>
    </source>
</evidence>
<evidence type="ECO:0000256" key="3">
    <source>
        <dbReference type="ARBA" id="ARBA00022454"/>
    </source>
</evidence>
<protein>
    <submittedName>
        <fullName evidence="7">Telomere repeat-binding factor 5</fullName>
    </submittedName>
</protein>
<dbReference type="InterPro" id="IPR036390">
    <property type="entry name" value="WH_DNA-bd_sf"/>
</dbReference>
<keyword evidence="5" id="KW-0539">Nucleus</keyword>
<reference evidence="7" key="2">
    <citation type="journal article" date="2024" name="Plant">
        <title>Genomic evolution and insights into agronomic trait innovations of Sesamum species.</title>
        <authorList>
            <person name="Miao H."/>
            <person name="Wang L."/>
            <person name="Qu L."/>
            <person name="Liu H."/>
            <person name="Sun Y."/>
            <person name="Le M."/>
            <person name="Wang Q."/>
            <person name="Wei S."/>
            <person name="Zheng Y."/>
            <person name="Lin W."/>
            <person name="Duan Y."/>
            <person name="Cao H."/>
            <person name="Xiong S."/>
            <person name="Wang X."/>
            <person name="Wei L."/>
            <person name="Li C."/>
            <person name="Ma Q."/>
            <person name="Ju M."/>
            <person name="Zhao R."/>
            <person name="Li G."/>
            <person name="Mu C."/>
            <person name="Tian Q."/>
            <person name="Mei H."/>
            <person name="Zhang T."/>
            <person name="Gao T."/>
            <person name="Zhang H."/>
        </authorList>
    </citation>
    <scope>NUCLEOTIDE SEQUENCE</scope>
    <source>
        <strain evidence="7">K16</strain>
    </source>
</reference>
<gene>
    <name evidence="7" type="ORF">Sango_1525900</name>
</gene>
<dbReference type="EMBL" id="JACGWL010000008">
    <property type="protein sequence ID" value="KAK4396893.1"/>
    <property type="molecule type" value="Genomic_DNA"/>
</dbReference>
<dbReference type="Proteomes" id="UP001289374">
    <property type="component" value="Unassembled WGS sequence"/>
</dbReference>
<evidence type="ECO:0000256" key="4">
    <source>
        <dbReference type="ARBA" id="ARBA00023125"/>
    </source>
</evidence>
<dbReference type="PROSITE" id="PS51504">
    <property type="entry name" value="H15"/>
    <property type="match status" value="1"/>
</dbReference>
<name>A0AAE1WNP1_9LAMI</name>
<evidence type="ECO:0000256" key="1">
    <source>
        <dbReference type="ARBA" id="ARBA00004123"/>
    </source>
</evidence>
<dbReference type="InterPro" id="IPR036388">
    <property type="entry name" value="WH-like_DNA-bd_sf"/>
</dbReference>
<accession>A0AAE1WNP1</accession>
<sequence>MLIACGLVVNRYNAMIYEALSTLKEPNGSDSGAIANFIESQLFLDHTFLQKSFDLFTVSDNMSKLYQRHEVPQNFKRVLSSRLRRLVLQENSKSSLFVHLLRVAQNCYKIKRDAVLDTKTPAAIQKDQRPRPVPSIGYLGDTVEEAAISAAYKIAEAENKSFVAAESVKEAERVSTMAEDMESLLQFAVECFDQSARGEILLMA</sequence>
<keyword evidence="3" id="KW-0158">Chromosome</keyword>
<dbReference type="PANTHER" id="PTHR46267">
    <property type="entry name" value="SINGLE MYB HISTONE 4"/>
    <property type="match status" value="1"/>
</dbReference>
<evidence type="ECO:0000313" key="7">
    <source>
        <dbReference type="EMBL" id="KAK4396893.1"/>
    </source>
</evidence>
<dbReference type="GO" id="GO:0006334">
    <property type="term" value="P:nucleosome assembly"/>
    <property type="evidence" value="ECO:0007669"/>
    <property type="project" value="InterPro"/>
</dbReference>
<keyword evidence="8" id="KW-1185">Reference proteome</keyword>
<evidence type="ECO:0000256" key="5">
    <source>
        <dbReference type="ARBA" id="ARBA00023242"/>
    </source>
</evidence>
<dbReference type="InterPro" id="IPR005818">
    <property type="entry name" value="Histone_H1/H5_H15"/>
</dbReference>
<reference evidence="7" key="1">
    <citation type="submission" date="2020-06" db="EMBL/GenBank/DDBJ databases">
        <authorList>
            <person name="Li T."/>
            <person name="Hu X."/>
            <person name="Zhang T."/>
            <person name="Song X."/>
            <person name="Zhang H."/>
            <person name="Dai N."/>
            <person name="Sheng W."/>
            <person name="Hou X."/>
            <person name="Wei L."/>
        </authorList>
    </citation>
    <scope>NUCLEOTIDE SEQUENCE</scope>
    <source>
        <strain evidence="7">K16</strain>
        <tissue evidence="7">Leaf</tissue>
    </source>
</reference>
<dbReference type="AlphaFoldDB" id="A0AAE1WNP1"/>
<feature type="domain" description="H15" evidence="6">
    <location>
        <begin position="8"/>
        <end position="112"/>
    </location>
</feature>
<dbReference type="Pfam" id="PF00538">
    <property type="entry name" value="Linker_histone"/>
    <property type="match status" value="1"/>
</dbReference>
<proteinExistence type="predicted"/>
<dbReference type="GO" id="GO:0005634">
    <property type="term" value="C:nucleus"/>
    <property type="evidence" value="ECO:0007669"/>
    <property type="project" value="UniProtKB-SubCell"/>
</dbReference>
<evidence type="ECO:0000313" key="8">
    <source>
        <dbReference type="Proteomes" id="UP001289374"/>
    </source>
</evidence>
<dbReference type="GO" id="GO:0000786">
    <property type="term" value="C:nucleosome"/>
    <property type="evidence" value="ECO:0007669"/>
    <property type="project" value="InterPro"/>
</dbReference>
<organism evidence="7 8">
    <name type="scientific">Sesamum angolense</name>
    <dbReference type="NCBI Taxonomy" id="2727404"/>
    <lineage>
        <taxon>Eukaryota</taxon>
        <taxon>Viridiplantae</taxon>
        <taxon>Streptophyta</taxon>
        <taxon>Embryophyta</taxon>
        <taxon>Tracheophyta</taxon>
        <taxon>Spermatophyta</taxon>
        <taxon>Magnoliopsida</taxon>
        <taxon>eudicotyledons</taxon>
        <taxon>Gunneridae</taxon>
        <taxon>Pentapetalae</taxon>
        <taxon>asterids</taxon>
        <taxon>lamiids</taxon>
        <taxon>Lamiales</taxon>
        <taxon>Pedaliaceae</taxon>
        <taxon>Sesamum</taxon>
    </lineage>
</organism>
<dbReference type="InterPro" id="IPR044597">
    <property type="entry name" value="SMH1-6"/>
</dbReference>
<dbReference type="SUPFAM" id="SSF46785">
    <property type="entry name" value="Winged helix' DNA-binding domain"/>
    <property type="match status" value="1"/>
</dbReference>
<keyword evidence="4" id="KW-0238">DNA-binding</keyword>
<comment type="caution">
    <text evidence="7">The sequence shown here is derived from an EMBL/GenBank/DDBJ whole genome shotgun (WGS) entry which is preliminary data.</text>
</comment>
<dbReference type="PANTHER" id="PTHR46267:SF15">
    <property type="entry name" value="WINGED HELIX-TURN-HELIX TRANSCRIPTION REPRESSOR DNA-BINDING PROTEIN-RELATED"/>
    <property type="match status" value="1"/>
</dbReference>
<dbReference type="Gene3D" id="1.10.10.10">
    <property type="entry name" value="Winged helix-like DNA-binding domain superfamily/Winged helix DNA-binding domain"/>
    <property type="match status" value="1"/>
</dbReference>
<dbReference type="GO" id="GO:0003691">
    <property type="term" value="F:double-stranded telomeric DNA binding"/>
    <property type="evidence" value="ECO:0007669"/>
    <property type="project" value="InterPro"/>
</dbReference>
<comment type="subcellular location">
    <subcellularLocation>
        <location evidence="2">Chromosome</location>
    </subcellularLocation>
    <subcellularLocation>
        <location evidence="1">Nucleus</location>
    </subcellularLocation>
</comment>
<evidence type="ECO:0000259" key="6">
    <source>
        <dbReference type="PROSITE" id="PS51504"/>
    </source>
</evidence>